<proteinExistence type="predicted"/>
<dbReference type="PANTHER" id="PTHR46656">
    <property type="entry name" value="PUTATIVE-RELATED"/>
    <property type="match status" value="1"/>
</dbReference>
<name>A0A0D5NHX7_9BACL</name>
<dbReference type="OrthoDB" id="440232at2"/>
<dbReference type="AlphaFoldDB" id="A0A0D5NHX7"/>
<organism evidence="1 2">
    <name type="scientific">Paenibacillus beijingensis</name>
    <dbReference type="NCBI Taxonomy" id="1126833"/>
    <lineage>
        <taxon>Bacteria</taxon>
        <taxon>Bacillati</taxon>
        <taxon>Bacillota</taxon>
        <taxon>Bacilli</taxon>
        <taxon>Bacillales</taxon>
        <taxon>Paenibacillaceae</taxon>
        <taxon>Paenibacillus</taxon>
    </lineage>
</organism>
<dbReference type="GO" id="GO:0016740">
    <property type="term" value="F:transferase activity"/>
    <property type="evidence" value="ECO:0007669"/>
    <property type="project" value="UniProtKB-KW"/>
</dbReference>
<gene>
    <name evidence="1" type="ORF">VN24_09025</name>
</gene>
<dbReference type="EMBL" id="CP011058">
    <property type="protein sequence ID" value="AJY74700.1"/>
    <property type="molecule type" value="Genomic_DNA"/>
</dbReference>
<sequence>MSAYKVVWRGPVHKGSGLGIASREYVKALRRQGVEVEVGKSRKGSSKAGIRKKKTVLIYHYPPHTLNFRKERKRFDRIILNTVWETTRIPDLWRPYMNRFDAVFVPSEQNKRAMRNSGVKVPVFLVPHGVNTRTFSPRNRKLRVKKAKRRFVFVSVFGFQHRKNPETLLRAYWEEFSAADRAALVIKTDGYGKREDERWIRKKVKAYKKRLGIRKKTAPLVIRARRMSKSQLKGIYTLGDVFVLPTRGEGVGLPFLESLASGVPVIATGWGGHMDFLTKKNAFFVRYKLRNPASGMKGKASISRTFSDIFAQKDQRWAEADLGSLKKQMRAAYSDKALCKKKGRQGRRDALHHSWNRAGRTMKQAVEKVIRKSK</sequence>
<reference evidence="1 2" key="1">
    <citation type="journal article" date="2015" name="J. Biotechnol.">
        <title>Complete genome sequence of Paenibacillus beijingensis 7188(T) (=DSM 24997(T)), a novel rhizobacterium from jujube garden soil.</title>
        <authorList>
            <person name="Kwak Y."/>
            <person name="Shin J.H."/>
        </authorList>
    </citation>
    <scope>NUCLEOTIDE SEQUENCE [LARGE SCALE GENOMIC DNA]</scope>
    <source>
        <strain evidence="1 2">DSM 24997</strain>
    </source>
</reference>
<evidence type="ECO:0000313" key="1">
    <source>
        <dbReference type="EMBL" id="AJY74700.1"/>
    </source>
</evidence>
<dbReference type="SUPFAM" id="SSF53756">
    <property type="entry name" value="UDP-Glycosyltransferase/glycogen phosphorylase"/>
    <property type="match status" value="1"/>
</dbReference>
<dbReference type="KEGG" id="pbj:VN24_09025"/>
<keyword evidence="1" id="KW-0808">Transferase</keyword>
<dbReference type="Pfam" id="PF13692">
    <property type="entry name" value="Glyco_trans_1_4"/>
    <property type="match status" value="1"/>
</dbReference>
<accession>A0A0D5NHX7</accession>
<dbReference type="PATRIC" id="fig|1126833.4.peg.1998"/>
<dbReference type="Gene3D" id="3.40.50.2000">
    <property type="entry name" value="Glycogen Phosphorylase B"/>
    <property type="match status" value="1"/>
</dbReference>
<dbReference type="RefSeq" id="WP_045670133.1">
    <property type="nucleotide sequence ID" value="NZ_CP011058.1"/>
</dbReference>
<dbReference type="HOGENOM" id="CLU_036861_1_0_9"/>
<dbReference type="PANTHER" id="PTHR46656:SF3">
    <property type="entry name" value="PUTATIVE-RELATED"/>
    <property type="match status" value="1"/>
</dbReference>
<dbReference type="Proteomes" id="UP000032633">
    <property type="component" value="Chromosome"/>
</dbReference>
<reference evidence="2" key="2">
    <citation type="submission" date="2015-03" db="EMBL/GenBank/DDBJ databases">
        <title>Genome sequence of Paenibacillus beijingensis strain DSM 24997T.</title>
        <authorList>
            <person name="Kwak Y."/>
            <person name="Shin J.-H."/>
        </authorList>
    </citation>
    <scope>NUCLEOTIDE SEQUENCE [LARGE SCALE GENOMIC DNA]</scope>
    <source>
        <strain evidence="2">DSM 24997</strain>
    </source>
</reference>
<dbReference type="STRING" id="1126833.VN24_09025"/>
<evidence type="ECO:0000313" key="2">
    <source>
        <dbReference type="Proteomes" id="UP000032633"/>
    </source>
</evidence>
<protein>
    <submittedName>
        <fullName evidence="1">Glycosyl transferase family 1</fullName>
    </submittedName>
</protein>
<keyword evidence="2" id="KW-1185">Reference proteome</keyword>